<evidence type="ECO:0000256" key="2">
    <source>
        <dbReference type="ARBA" id="ARBA00004396"/>
    </source>
</evidence>
<evidence type="ECO:0000256" key="1">
    <source>
        <dbReference type="ARBA" id="ARBA00002327"/>
    </source>
</evidence>
<evidence type="ECO:0000256" key="13">
    <source>
        <dbReference type="ARBA" id="ARBA00023136"/>
    </source>
</evidence>
<protein>
    <submittedName>
        <fullName evidence="15">Outer envelope pore protein 24, chloroplastic</fullName>
    </submittedName>
</protein>
<keyword evidence="12" id="KW-0626">Porin</keyword>
<name>A0A6I9Q8N7_ELAGV</name>
<evidence type="ECO:0000256" key="12">
    <source>
        <dbReference type="ARBA" id="ARBA00023114"/>
    </source>
</evidence>
<keyword evidence="10" id="KW-1002">Plastid outer membrane</keyword>
<dbReference type="KEGG" id="egu:105032338"/>
<dbReference type="Proteomes" id="UP000504607">
    <property type="component" value="Unplaced"/>
</dbReference>
<evidence type="ECO:0000313" key="15">
    <source>
        <dbReference type="RefSeq" id="XP_010905067.1"/>
    </source>
</evidence>
<keyword evidence="7" id="KW-0150">Chloroplast</keyword>
<evidence type="ECO:0000256" key="10">
    <source>
        <dbReference type="ARBA" id="ARBA00022805"/>
    </source>
</evidence>
<accession>A0A6I9Q8N7</accession>
<dbReference type="GO" id="GO:0034426">
    <property type="term" value="C:etioplast membrane"/>
    <property type="evidence" value="ECO:0007669"/>
    <property type="project" value="UniProtKB-SubCell"/>
</dbReference>
<evidence type="ECO:0000256" key="11">
    <source>
        <dbReference type="ARBA" id="ARBA00023065"/>
    </source>
</evidence>
<dbReference type="InParanoid" id="A0A6I9Q8N7"/>
<dbReference type="PANTHER" id="PTHR35284:SF1">
    <property type="entry name" value="OUTER ENVELOPE PORE PROTEIN 24A, CHLOROPLASTIC-RELATED"/>
    <property type="match status" value="1"/>
</dbReference>
<comment type="subcellular location">
    <subcellularLocation>
        <location evidence="2">Plastid</location>
        <location evidence="2">Chloroplast outer membrane</location>
        <topology evidence="2">Multi-pass membrane protein</topology>
    </subcellularLocation>
    <subcellularLocation>
        <location evidence="3">Plastid</location>
        <location evidence="3">Etioplast membrane</location>
        <topology evidence="3">Multi-pass membrane protein</topology>
    </subcellularLocation>
</comment>
<dbReference type="GO" id="GO:0034765">
    <property type="term" value="P:regulation of monoatomic ion transmembrane transport"/>
    <property type="evidence" value="ECO:0007669"/>
    <property type="project" value="InterPro"/>
</dbReference>
<keyword evidence="6" id="KW-1134">Transmembrane beta strand</keyword>
<keyword evidence="13" id="KW-0472">Membrane</keyword>
<dbReference type="GO" id="GO:0046930">
    <property type="term" value="C:pore complex"/>
    <property type="evidence" value="ECO:0007669"/>
    <property type="project" value="UniProtKB-KW"/>
</dbReference>
<keyword evidence="8" id="KW-0934">Plastid</keyword>
<dbReference type="GO" id="GO:0009707">
    <property type="term" value="C:chloroplast outer membrane"/>
    <property type="evidence" value="ECO:0007669"/>
    <property type="project" value="UniProtKB-SubCell"/>
</dbReference>
<dbReference type="InterPro" id="IPR034626">
    <property type="entry name" value="OEP24"/>
</dbReference>
<dbReference type="PANTHER" id="PTHR35284">
    <property type="entry name" value="OUTER ENVELOPE PORE PROTEIN 24A, CHLOROPLASTIC-RELATED"/>
    <property type="match status" value="1"/>
</dbReference>
<sequence>MMKTTLKGKYESIKNSVTASLTVDTNLGDLKLKTSVADVAAAYASLPSSLSFTLEKPRSFSIDYTPEKDDVKFKFMNSVKVMEKAVDLTYTHTRGENRTEVEGAVALDAGNKIAVSNVLGTEEWKVRYTYAHGALRRTVIEPSYDVKANAWDFAVTRKFEHGQAVKATFRSSSKAFDLEWTGDIPYNTTIKISGSINMTEKIAAPKLTAESTWIYEI</sequence>
<comment type="function">
    <text evidence="1">High-conductance voltage-dependent solute channel with a slight selectivity for cations transporting triosephosphates, dicarboxylic acids, ATP, inorganic phosphate (Pi), sugars, and positively or negatively charged amino acids.</text>
</comment>
<reference evidence="15" key="1">
    <citation type="submission" date="2025-08" db="UniProtKB">
        <authorList>
            <consortium name="RefSeq"/>
        </authorList>
    </citation>
    <scope>IDENTIFICATION</scope>
</reference>
<dbReference type="GO" id="GO:0022843">
    <property type="term" value="F:voltage-gated monoatomic cation channel activity"/>
    <property type="evidence" value="ECO:0007669"/>
    <property type="project" value="InterPro"/>
</dbReference>
<keyword evidence="5" id="KW-0813">Transport</keyword>
<keyword evidence="11" id="KW-0406">Ion transport</keyword>
<evidence type="ECO:0000256" key="4">
    <source>
        <dbReference type="ARBA" id="ARBA00011593"/>
    </source>
</evidence>
<evidence type="ECO:0000256" key="7">
    <source>
        <dbReference type="ARBA" id="ARBA00022528"/>
    </source>
</evidence>
<evidence type="ECO:0000313" key="14">
    <source>
        <dbReference type="Proteomes" id="UP000504607"/>
    </source>
</evidence>
<dbReference type="RefSeq" id="XP_010905067.1">
    <property type="nucleotide sequence ID" value="XM_010906765.2"/>
</dbReference>
<keyword evidence="9" id="KW-0812">Transmembrane</keyword>
<evidence type="ECO:0000256" key="3">
    <source>
        <dbReference type="ARBA" id="ARBA00004441"/>
    </source>
</evidence>
<dbReference type="GO" id="GO:0015288">
    <property type="term" value="F:porin activity"/>
    <property type="evidence" value="ECO:0007669"/>
    <property type="project" value="UniProtKB-KW"/>
</dbReference>
<evidence type="ECO:0000256" key="9">
    <source>
        <dbReference type="ARBA" id="ARBA00022692"/>
    </source>
</evidence>
<evidence type="ECO:0000256" key="8">
    <source>
        <dbReference type="ARBA" id="ARBA00022640"/>
    </source>
</evidence>
<dbReference type="GeneID" id="105032338"/>
<organism evidence="14 15">
    <name type="scientific">Elaeis guineensis var. tenera</name>
    <name type="common">Oil palm</name>
    <dbReference type="NCBI Taxonomy" id="51953"/>
    <lineage>
        <taxon>Eukaryota</taxon>
        <taxon>Viridiplantae</taxon>
        <taxon>Streptophyta</taxon>
        <taxon>Embryophyta</taxon>
        <taxon>Tracheophyta</taxon>
        <taxon>Spermatophyta</taxon>
        <taxon>Magnoliopsida</taxon>
        <taxon>Liliopsida</taxon>
        <taxon>Arecaceae</taxon>
        <taxon>Arecoideae</taxon>
        <taxon>Cocoseae</taxon>
        <taxon>Elaeidinae</taxon>
        <taxon>Elaeis</taxon>
    </lineage>
</organism>
<dbReference type="AlphaFoldDB" id="A0A6I9Q8N7"/>
<keyword evidence="14" id="KW-1185">Reference proteome</keyword>
<dbReference type="OrthoDB" id="746113at2759"/>
<comment type="subunit">
    <text evidence="4">Homooligomers form large rather nonselective pores in plastidial outer membranes.</text>
</comment>
<evidence type="ECO:0000256" key="5">
    <source>
        <dbReference type="ARBA" id="ARBA00022448"/>
    </source>
</evidence>
<gene>
    <name evidence="15" type="primary">LOC105032338</name>
</gene>
<evidence type="ECO:0000256" key="6">
    <source>
        <dbReference type="ARBA" id="ARBA00022452"/>
    </source>
</evidence>
<proteinExistence type="predicted"/>